<sequence>MELEDEQLSKFGVKDKNQLALRLKKGLYGLKQSGRLRYLMLHDVLTSFDFQQCYTDSCLYIKNESDGQTLVKEFFGDMKVVELMDLGMVNKFLGIVSNYGDETGWALSQETAIDDMLNKFGHAEAAPGRTPICGEDGEEEGALLPTGSKGSPPSPTLQVFQSLVYTEQSRRSNAQREGD</sequence>
<reference evidence="3" key="2">
    <citation type="submission" date="2011-02" db="EMBL/GenBank/DDBJ databases">
        <authorList>
            <person name="MacLean D."/>
        </authorList>
    </citation>
    <scope>NUCLEOTIDE SEQUENCE</scope>
</reference>
<evidence type="ECO:0000259" key="2">
    <source>
        <dbReference type="Pfam" id="PF07727"/>
    </source>
</evidence>
<dbReference type="HOGENOM" id="CLU_1506074_0_0_1"/>
<proteinExistence type="predicted"/>
<accession>F0WZV3</accession>
<dbReference type="Pfam" id="PF07727">
    <property type="entry name" value="RVT_2"/>
    <property type="match status" value="1"/>
</dbReference>
<reference evidence="3" key="1">
    <citation type="journal article" date="2011" name="PLoS Biol.">
        <title>Gene gain and loss during evolution of obligate parasitism in the white rust pathogen of Arabidopsis thaliana.</title>
        <authorList>
            <person name="Kemen E."/>
            <person name="Gardiner A."/>
            <person name="Schultz-Larsen T."/>
            <person name="Kemen A.C."/>
            <person name="Balmuth A.L."/>
            <person name="Robert-Seilaniantz A."/>
            <person name="Bailey K."/>
            <person name="Holub E."/>
            <person name="Studholme D.J."/>
            <person name="Maclean D."/>
            <person name="Jones J.D."/>
        </authorList>
    </citation>
    <scope>NUCLEOTIDE SEQUENCE</scope>
</reference>
<dbReference type="EMBL" id="FR824487">
    <property type="protein sequence ID" value="CCA27030.1"/>
    <property type="molecule type" value="Genomic_DNA"/>
</dbReference>
<dbReference type="AlphaFoldDB" id="F0WZV3"/>
<feature type="region of interest" description="Disordered" evidence="1">
    <location>
        <begin position="127"/>
        <end position="157"/>
    </location>
</feature>
<dbReference type="InterPro" id="IPR013103">
    <property type="entry name" value="RVT_2"/>
</dbReference>
<gene>
    <name evidence="3" type="primary">AlNc14C444G11694</name>
    <name evidence="3" type="ORF">ALNC14_131740</name>
</gene>
<organism evidence="3">
    <name type="scientific">Albugo laibachii Nc14</name>
    <dbReference type="NCBI Taxonomy" id="890382"/>
    <lineage>
        <taxon>Eukaryota</taxon>
        <taxon>Sar</taxon>
        <taxon>Stramenopiles</taxon>
        <taxon>Oomycota</taxon>
        <taxon>Peronosporomycetes</taxon>
        <taxon>Albuginales</taxon>
        <taxon>Albuginaceae</taxon>
        <taxon>Albugo</taxon>
    </lineage>
</organism>
<evidence type="ECO:0000256" key="1">
    <source>
        <dbReference type="SAM" id="MobiDB-lite"/>
    </source>
</evidence>
<evidence type="ECO:0000313" key="3">
    <source>
        <dbReference type="EMBL" id="CCA27030.1"/>
    </source>
</evidence>
<name>F0WZV3_9STRA</name>
<protein>
    <submittedName>
        <fullName evidence="3">Uncharacterized protein AlNc14C444G11694</fullName>
    </submittedName>
</protein>
<feature type="domain" description="Reverse transcriptase Ty1/copia-type" evidence="2">
    <location>
        <begin position="13"/>
        <end position="80"/>
    </location>
</feature>